<dbReference type="Proteomes" id="UP000085678">
    <property type="component" value="Unplaced"/>
</dbReference>
<gene>
    <name evidence="4" type="primary">LOC106151430</name>
</gene>
<evidence type="ECO:0000313" key="3">
    <source>
        <dbReference type="Proteomes" id="UP000085678"/>
    </source>
</evidence>
<dbReference type="AlphaFoldDB" id="A0A1S3H5Y1"/>
<protein>
    <submittedName>
        <fullName evidence="4">Uncharacterized protein LOC106151430 isoform X1</fullName>
    </submittedName>
</protein>
<dbReference type="CDD" id="cd00570">
    <property type="entry name" value="GST_N_family"/>
    <property type="match status" value="1"/>
</dbReference>
<dbReference type="RefSeq" id="XP_013380534.1">
    <property type="nucleotide sequence ID" value="XM_013525080.1"/>
</dbReference>
<dbReference type="Gene3D" id="3.40.30.10">
    <property type="entry name" value="Glutaredoxin"/>
    <property type="match status" value="1"/>
</dbReference>
<dbReference type="GeneID" id="106151430"/>
<keyword evidence="1" id="KW-1133">Transmembrane helix</keyword>
<dbReference type="SUPFAM" id="SSF52833">
    <property type="entry name" value="Thioredoxin-like"/>
    <property type="match status" value="1"/>
</dbReference>
<sequence length="337" mass="38883">MAMADVRSWLQSLMREAFGILAFVYIWIALMVWQLYIIVYTKLSTWFPRTSALISSSVRWAHSLISGGNTKTHVLITMPFSPFCETVRWAFDMAGEPYDERSVGPIFHYFVSLFQTLGSNRAVPIMITHPDHRVLPTSHACLRFLGDLNNERFGEDWVFPSRDAEEFEMNLSADDSYGQAVMRCVYHYFFTAKEDDGKKQLLQVCKKGISKWQSVLLPFLWPGYELIIKLSLKVDDQVTFKANIEQVDKTWDKVNQLLSDGRKYILGTRQASGADIAFAALSYPLILPTEMDGGLFSFSKDPLPPRYRKEVERRRKSAAGRFVLRLFKEERHITFQT</sequence>
<keyword evidence="1" id="KW-0472">Membrane</keyword>
<evidence type="ECO:0000313" key="4">
    <source>
        <dbReference type="RefSeq" id="XP_013380534.1"/>
    </source>
</evidence>
<reference evidence="4" key="1">
    <citation type="submission" date="2025-08" db="UniProtKB">
        <authorList>
            <consortium name="RefSeq"/>
        </authorList>
    </citation>
    <scope>IDENTIFICATION</scope>
    <source>
        <tissue evidence="4">Gonads</tissue>
    </source>
</reference>
<dbReference type="PROSITE" id="PS50404">
    <property type="entry name" value="GST_NTER"/>
    <property type="match status" value="1"/>
</dbReference>
<dbReference type="InterPro" id="IPR004045">
    <property type="entry name" value="Glutathione_S-Trfase_N"/>
</dbReference>
<dbReference type="KEGG" id="lak:106151430"/>
<dbReference type="InterPro" id="IPR036249">
    <property type="entry name" value="Thioredoxin-like_sf"/>
</dbReference>
<feature type="domain" description="GST N-terminal" evidence="2">
    <location>
        <begin position="71"/>
        <end position="153"/>
    </location>
</feature>
<name>A0A1S3H5Y1_LINAN</name>
<proteinExistence type="predicted"/>
<dbReference type="InParanoid" id="A0A1S3H5Y1"/>
<evidence type="ECO:0000256" key="1">
    <source>
        <dbReference type="SAM" id="Phobius"/>
    </source>
</evidence>
<accession>A0A1S3H5Y1</accession>
<organism evidence="3 4">
    <name type="scientific">Lingula anatina</name>
    <name type="common">Brachiopod</name>
    <name type="synonym">Lingula unguis</name>
    <dbReference type="NCBI Taxonomy" id="7574"/>
    <lineage>
        <taxon>Eukaryota</taxon>
        <taxon>Metazoa</taxon>
        <taxon>Spiralia</taxon>
        <taxon>Lophotrochozoa</taxon>
        <taxon>Brachiopoda</taxon>
        <taxon>Linguliformea</taxon>
        <taxon>Lingulata</taxon>
        <taxon>Lingulida</taxon>
        <taxon>Linguloidea</taxon>
        <taxon>Lingulidae</taxon>
        <taxon>Lingula</taxon>
    </lineage>
</organism>
<keyword evidence="3" id="KW-1185">Reference proteome</keyword>
<evidence type="ECO:0000259" key="2">
    <source>
        <dbReference type="PROSITE" id="PS50404"/>
    </source>
</evidence>
<dbReference type="Pfam" id="PF13417">
    <property type="entry name" value="GST_N_3"/>
    <property type="match status" value="1"/>
</dbReference>
<feature type="transmembrane region" description="Helical" evidence="1">
    <location>
        <begin position="20"/>
        <end position="39"/>
    </location>
</feature>
<dbReference type="OrthoDB" id="9988732at2759"/>
<keyword evidence="1" id="KW-0812">Transmembrane</keyword>